<evidence type="ECO:0000256" key="1">
    <source>
        <dbReference type="ARBA" id="ARBA00004651"/>
    </source>
</evidence>
<dbReference type="SUPFAM" id="SSF161098">
    <property type="entry name" value="MetI-like"/>
    <property type="match status" value="1"/>
</dbReference>
<dbReference type="PROSITE" id="PS50928">
    <property type="entry name" value="ABC_TM1"/>
    <property type="match status" value="1"/>
</dbReference>
<feature type="transmembrane region" description="Helical" evidence="7">
    <location>
        <begin position="136"/>
        <end position="164"/>
    </location>
</feature>
<keyword evidence="3" id="KW-1003">Cell membrane</keyword>
<keyword evidence="5 7" id="KW-1133">Transmembrane helix</keyword>
<feature type="transmembrane region" description="Helical" evidence="7">
    <location>
        <begin position="103"/>
        <end position="124"/>
    </location>
</feature>
<dbReference type="Gene3D" id="1.10.3720.10">
    <property type="entry name" value="MetI-like"/>
    <property type="match status" value="1"/>
</dbReference>
<dbReference type="InterPro" id="IPR045621">
    <property type="entry name" value="BPD_transp_1_N"/>
</dbReference>
<evidence type="ECO:0000259" key="8">
    <source>
        <dbReference type="PROSITE" id="PS50928"/>
    </source>
</evidence>
<protein>
    <submittedName>
        <fullName evidence="9">ABC transporter permease</fullName>
    </submittedName>
</protein>
<dbReference type="PANTHER" id="PTHR43163">
    <property type="entry name" value="DIPEPTIDE TRANSPORT SYSTEM PERMEASE PROTEIN DPPB-RELATED"/>
    <property type="match status" value="1"/>
</dbReference>
<keyword evidence="4 7" id="KW-0812">Transmembrane</keyword>
<dbReference type="InterPro" id="IPR035906">
    <property type="entry name" value="MetI-like_sf"/>
</dbReference>
<evidence type="ECO:0000256" key="3">
    <source>
        <dbReference type="ARBA" id="ARBA00022475"/>
    </source>
</evidence>
<evidence type="ECO:0000256" key="7">
    <source>
        <dbReference type="RuleBase" id="RU363032"/>
    </source>
</evidence>
<sequence>MASFIARRLLQTFVVLLVMSFVIYGLMGLMPGDPVDVMAASQPGMTPEVMANLRAIYGLDQPLMVRYARWLMAVMSGDFGFSRTHARPVLEVLTPALLQTCKLMLASFTLSVILSLILGVSSALKPGGWVDGFVSLFAFAGISVPIFWLALVLILTFAVGLQWLPASGMGQVGDFGFWDQVRHLTLPVLALTLANTGQFTRYVRAAMIETLQMDFVRTARAKGSGSRRIIFVHALRNAMVPFVTIMALSFGSLFSGALVTETMFAQMGMGKMIYDSILSNDFNLALIGLLFATFTTLMANLLADLAYVALDPRIRLE</sequence>
<feature type="transmembrane region" description="Helical" evidence="7">
    <location>
        <begin position="12"/>
        <end position="30"/>
    </location>
</feature>
<comment type="subcellular location">
    <subcellularLocation>
        <location evidence="1 7">Cell membrane</location>
        <topology evidence="1 7">Multi-pass membrane protein</topology>
    </subcellularLocation>
</comment>
<feature type="domain" description="ABC transmembrane type-1" evidence="8">
    <location>
        <begin position="97"/>
        <end position="303"/>
    </location>
</feature>
<feature type="transmembrane region" description="Helical" evidence="7">
    <location>
        <begin position="284"/>
        <end position="310"/>
    </location>
</feature>
<reference evidence="9" key="1">
    <citation type="submission" date="2022-08" db="EMBL/GenBank/DDBJ databases">
        <title>Complete Genome Sequences of 2 Bosea sp. soil isolates.</title>
        <authorList>
            <person name="Alvarez Arevalo M."/>
            <person name="Sterndorff E.B."/>
            <person name="Faurdal D."/>
            <person name="Joergensen T.S."/>
            <person name="Weber T."/>
        </authorList>
    </citation>
    <scope>NUCLEOTIDE SEQUENCE</scope>
    <source>
        <strain evidence="9">NBC_00436</strain>
    </source>
</reference>
<dbReference type="InterPro" id="IPR000515">
    <property type="entry name" value="MetI-like"/>
</dbReference>
<name>A0A9E8A087_9HYPH</name>
<dbReference type="PANTHER" id="PTHR43163:SF6">
    <property type="entry name" value="DIPEPTIDE TRANSPORT SYSTEM PERMEASE PROTEIN DPPB-RELATED"/>
    <property type="match status" value="1"/>
</dbReference>
<dbReference type="CDD" id="cd06261">
    <property type="entry name" value="TM_PBP2"/>
    <property type="match status" value="1"/>
</dbReference>
<keyword evidence="6 7" id="KW-0472">Membrane</keyword>
<evidence type="ECO:0000256" key="2">
    <source>
        <dbReference type="ARBA" id="ARBA00022448"/>
    </source>
</evidence>
<dbReference type="EMBL" id="CP102774">
    <property type="protein sequence ID" value="UZF88089.1"/>
    <property type="molecule type" value="Genomic_DNA"/>
</dbReference>
<dbReference type="GO" id="GO:0055085">
    <property type="term" value="P:transmembrane transport"/>
    <property type="evidence" value="ECO:0007669"/>
    <property type="project" value="InterPro"/>
</dbReference>
<evidence type="ECO:0000256" key="4">
    <source>
        <dbReference type="ARBA" id="ARBA00022692"/>
    </source>
</evidence>
<proteinExistence type="inferred from homology"/>
<dbReference type="AlphaFoldDB" id="A0A9E8A087"/>
<dbReference type="GO" id="GO:0005886">
    <property type="term" value="C:plasma membrane"/>
    <property type="evidence" value="ECO:0007669"/>
    <property type="project" value="UniProtKB-SubCell"/>
</dbReference>
<evidence type="ECO:0000256" key="5">
    <source>
        <dbReference type="ARBA" id="ARBA00022989"/>
    </source>
</evidence>
<dbReference type="Pfam" id="PF19300">
    <property type="entry name" value="BPD_transp_1_N"/>
    <property type="match status" value="1"/>
</dbReference>
<gene>
    <name evidence="9" type="ORF">NWE54_04685</name>
</gene>
<evidence type="ECO:0000313" key="9">
    <source>
        <dbReference type="EMBL" id="UZF88089.1"/>
    </source>
</evidence>
<accession>A0A9E8A087</accession>
<organism evidence="9">
    <name type="scientific">Bosea sp. NBC_00436</name>
    <dbReference type="NCBI Taxonomy" id="2969620"/>
    <lineage>
        <taxon>Bacteria</taxon>
        <taxon>Pseudomonadati</taxon>
        <taxon>Pseudomonadota</taxon>
        <taxon>Alphaproteobacteria</taxon>
        <taxon>Hyphomicrobiales</taxon>
        <taxon>Boseaceae</taxon>
        <taxon>Bosea</taxon>
    </lineage>
</organism>
<dbReference type="Pfam" id="PF00528">
    <property type="entry name" value="BPD_transp_1"/>
    <property type="match status" value="1"/>
</dbReference>
<feature type="transmembrane region" description="Helical" evidence="7">
    <location>
        <begin position="238"/>
        <end position="264"/>
    </location>
</feature>
<evidence type="ECO:0000256" key="6">
    <source>
        <dbReference type="ARBA" id="ARBA00023136"/>
    </source>
</evidence>
<comment type="similarity">
    <text evidence="7">Belongs to the binding-protein-dependent transport system permease family.</text>
</comment>
<keyword evidence="2 7" id="KW-0813">Transport</keyword>